<organism evidence="6 7">
    <name type="scientific">Actinomadura luteofluorescens</name>
    <dbReference type="NCBI Taxonomy" id="46163"/>
    <lineage>
        <taxon>Bacteria</taxon>
        <taxon>Bacillati</taxon>
        <taxon>Actinomycetota</taxon>
        <taxon>Actinomycetes</taxon>
        <taxon>Streptosporangiales</taxon>
        <taxon>Thermomonosporaceae</taxon>
        <taxon>Actinomadura</taxon>
    </lineage>
</organism>
<accession>A0A7Y9EB69</accession>
<dbReference type="Proteomes" id="UP000529783">
    <property type="component" value="Unassembled WGS sequence"/>
</dbReference>
<dbReference type="SUPFAM" id="SSF53686">
    <property type="entry name" value="Tryptophan synthase beta subunit-like PLP-dependent enzymes"/>
    <property type="match status" value="1"/>
</dbReference>
<keyword evidence="7" id="KW-1185">Reference proteome</keyword>
<dbReference type="AlphaFoldDB" id="A0A7Y9EB69"/>
<dbReference type="GO" id="GO:0006565">
    <property type="term" value="P:L-serine catabolic process"/>
    <property type="evidence" value="ECO:0007669"/>
    <property type="project" value="TreeGrafter"/>
</dbReference>
<dbReference type="Gene3D" id="3.40.50.1100">
    <property type="match status" value="2"/>
</dbReference>
<evidence type="ECO:0000259" key="5">
    <source>
        <dbReference type="Pfam" id="PF00291"/>
    </source>
</evidence>
<evidence type="ECO:0000256" key="4">
    <source>
        <dbReference type="SAM" id="MobiDB-lite"/>
    </source>
</evidence>
<dbReference type="GO" id="GO:0004794">
    <property type="term" value="F:threonine deaminase activity"/>
    <property type="evidence" value="ECO:0007669"/>
    <property type="project" value="UniProtKB-EC"/>
</dbReference>
<dbReference type="InterPro" id="IPR050147">
    <property type="entry name" value="Ser/Thr_Dehydratase"/>
</dbReference>
<sequence>MDLDVARIEQALQVIDPVFLDTPQYLDEQLCRALGGRAVTVKLETANPVRSFKGRGADLMLSTLAPGTPVVCASSGNFGQAVAYAGRARGMPVEVFVPETVNPGKRERMETFGARVIAAGPDGSSAREAAAAHAEHHPDRVHLQDGVQAAIAEGAGTIGAELTRGAPAGFDAVVLPVGDGALINGVARWMKEQAPGTRIVGVNAEGAPSMSESLRAGRPVRVERARTFADGIAVRHPTEASVRRALALVDEMVLVTDEAIADAMELAARTLGVVLEPAGAAGLAAIAEGTVPGARVATVLTGANPRPEQFRDLATRLTYGRTRAFDTDSTDTGTSSPIPNDSGHDHHAPRRKAQ</sequence>
<dbReference type="EMBL" id="JACCBA010000001">
    <property type="protein sequence ID" value="NYD44554.1"/>
    <property type="molecule type" value="Genomic_DNA"/>
</dbReference>
<evidence type="ECO:0000313" key="6">
    <source>
        <dbReference type="EMBL" id="NYD44554.1"/>
    </source>
</evidence>
<comment type="cofactor">
    <cofactor evidence="1">
        <name>pyridoxal 5'-phosphate</name>
        <dbReference type="ChEBI" id="CHEBI:597326"/>
    </cofactor>
</comment>
<gene>
    <name evidence="6" type="ORF">BJY14_000537</name>
</gene>
<dbReference type="GO" id="GO:0003941">
    <property type="term" value="F:L-serine ammonia-lyase activity"/>
    <property type="evidence" value="ECO:0007669"/>
    <property type="project" value="TreeGrafter"/>
</dbReference>
<evidence type="ECO:0000313" key="7">
    <source>
        <dbReference type="Proteomes" id="UP000529783"/>
    </source>
</evidence>
<comment type="caution">
    <text evidence="6">The sequence shown here is derived from an EMBL/GenBank/DDBJ whole genome shotgun (WGS) entry which is preliminary data.</text>
</comment>
<dbReference type="RefSeq" id="WP_179842119.1">
    <property type="nucleotide sequence ID" value="NZ_JACCBA010000001.1"/>
</dbReference>
<name>A0A7Y9EB69_9ACTN</name>
<proteinExistence type="predicted"/>
<feature type="domain" description="Tryptophan synthase beta chain-like PALP" evidence="5">
    <location>
        <begin position="22"/>
        <end position="302"/>
    </location>
</feature>
<dbReference type="GO" id="GO:0006567">
    <property type="term" value="P:L-threonine catabolic process"/>
    <property type="evidence" value="ECO:0007669"/>
    <property type="project" value="TreeGrafter"/>
</dbReference>
<dbReference type="Pfam" id="PF00291">
    <property type="entry name" value="PALP"/>
    <property type="match status" value="1"/>
</dbReference>
<dbReference type="PANTHER" id="PTHR48078:SF17">
    <property type="entry name" value="THREONINE DEHYDRATASE"/>
    <property type="match status" value="1"/>
</dbReference>
<dbReference type="EC" id="4.3.1.19" evidence="6"/>
<dbReference type="InterPro" id="IPR001926">
    <property type="entry name" value="TrpB-like_PALP"/>
</dbReference>
<dbReference type="PANTHER" id="PTHR48078">
    <property type="entry name" value="THREONINE DEHYDRATASE, MITOCHONDRIAL-RELATED"/>
    <property type="match status" value="1"/>
</dbReference>
<feature type="region of interest" description="Disordered" evidence="4">
    <location>
        <begin position="321"/>
        <end position="354"/>
    </location>
</feature>
<evidence type="ECO:0000256" key="3">
    <source>
        <dbReference type="ARBA" id="ARBA00023239"/>
    </source>
</evidence>
<reference evidence="6 7" key="1">
    <citation type="submission" date="2020-07" db="EMBL/GenBank/DDBJ databases">
        <title>Sequencing the genomes of 1000 actinobacteria strains.</title>
        <authorList>
            <person name="Klenk H.-P."/>
        </authorList>
    </citation>
    <scope>NUCLEOTIDE SEQUENCE [LARGE SCALE GENOMIC DNA]</scope>
    <source>
        <strain evidence="6 7">DSM 40398</strain>
    </source>
</reference>
<protein>
    <submittedName>
        <fullName evidence="6">Threonine dehydratase</fullName>
        <ecNumber evidence="6">4.3.1.19</ecNumber>
    </submittedName>
</protein>
<evidence type="ECO:0000256" key="1">
    <source>
        <dbReference type="ARBA" id="ARBA00001933"/>
    </source>
</evidence>
<evidence type="ECO:0000256" key="2">
    <source>
        <dbReference type="ARBA" id="ARBA00022898"/>
    </source>
</evidence>
<dbReference type="InterPro" id="IPR036052">
    <property type="entry name" value="TrpB-like_PALP_sf"/>
</dbReference>
<keyword evidence="2" id="KW-0663">Pyridoxal phosphate</keyword>
<dbReference type="GO" id="GO:0009097">
    <property type="term" value="P:isoleucine biosynthetic process"/>
    <property type="evidence" value="ECO:0007669"/>
    <property type="project" value="TreeGrafter"/>
</dbReference>
<keyword evidence="3 6" id="KW-0456">Lyase</keyword>